<dbReference type="SMART" id="SM00850">
    <property type="entry name" value="LytTR"/>
    <property type="match status" value="1"/>
</dbReference>
<dbReference type="SUPFAM" id="SSF52172">
    <property type="entry name" value="CheY-like"/>
    <property type="match status" value="1"/>
</dbReference>
<dbReference type="EMBL" id="JBHULC010000038">
    <property type="protein sequence ID" value="MFD2523500.1"/>
    <property type="molecule type" value="Genomic_DNA"/>
</dbReference>
<feature type="coiled-coil region" evidence="2">
    <location>
        <begin position="100"/>
        <end position="127"/>
    </location>
</feature>
<evidence type="ECO:0000256" key="1">
    <source>
        <dbReference type="PROSITE-ProRule" id="PRU00169"/>
    </source>
</evidence>
<evidence type="ECO:0000259" key="3">
    <source>
        <dbReference type="PROSITE" id="PS50110"/>
    </source>
</evidence>
<proteinExistence type="predicted"/>
<evidence type="ECO:0000259" key="4">
    <source>
        <dbReference type="PROSITE" id="PS50930"/>
    </source>
</evidence>
<dbReference type="PANTHER" id="PTHR37299:SF1">
    <property type="entry name" value="STAGE 0 SPORULATION PROTEIN A HOMOLOG"/>
    <property type="match status" value="1"/>
</dbReference>
<dbReference type="RefSeq" id="WP_340233388.1">
    <property type="nucleotide sequence ID" value="NZ_JBBEWC010000001.1"/>
</dbReference>
<organism evidence="5 6">
    <name type="scientific">Emticicia soli</name>
    <dbReference type="NCBI Taxonomy" id="2027878"/>
    <lineage>
        <taxon>Bacteria</taxon>
        <taxon>Pseudomonadati</taxon>
        <taxon>Bacteroidota</taxon>
        <taxon>Cytophagia</taxon>
        <taxon>Cytophagales</taxon>
        <taxon>Leadbetterellaceae</taxon>
        <taxon>Emticicia</taxon>
    </lineage>
</organism>
<dbReference type="Proteomes" id="UP001597510">
    <property type="component" value="Unassembled WGS sequence"/>
</dbReference>
<sequence length="263" mass="30269">MFKTILIDDEPLAISRLKRLLSHYSSIINIIDEAHNGQEGLEKIEAHKPDLIFLDIEMPLMTGFEMLASLSYMPKVIFSTAYDQYAIRAFEENSVDYLLKPIETERLEKTIEKLKKLEDKKDDSSLNANLLQLLEQFKVKEDVQSASAQKQKVAHSISVKSGERILFIPLTEISYFEAEDKYVFLNTVDGKQYLTNYTISSLEEKLPDNFVRVSRASIVNSFLIKELQKYFNGKFLVLMRDSKGTKIETGSTYGDNLKRLMEI</sequence>
<name>A0ABW5JD30_9BACT</name>
<dbReference type="InterPro" id="IPR007492">
    <property type="entry name" value="LytTR_DNA-bd_dom"/>
</dbReference>
<gene>
    <name evidence="5" type="ORF">ACFSR2_21560</name>
</gene>
<comment type="caution">
    <text evidence="5">The sequence shown here is derived from an EMBL/GenBank/DDBJ whole genome shotgun (WGS) entry which is preliminary data.</text>
</comment>
<dbReference type="InterPro" id="IPR011006">
    <property type="entry name" value="CheY-like_superfamily"/>
</dbReference>
<feature type="domain" description="Response regulatory" evidence="3">
    <location>
        <begin position="3"/>
        <end position="115"/>
    </location>
</feature>
<dbReference type="Pfam" id="PF04397">
    <property type="entry name" value="LytTR"/>
    <property type="match status" value="1"/>
</dbReference>
<feature type="modified residue" description="4-aspartylphosphate" evidence="1">
    <location>
        <position position="55"/>
    </location>
</feature>
<protein>
    <submittedName>
        <fullName evidence="5">LytR/AlgR family response regulator transcription factor</fullName>
    </submittedName>
</protein>
<keyword evidence="6" id="KW-1185">Reference proteome</keyword>
<evidence type="ECO:0000313" key="6">
    <source>
        <dbReference type="Proteomes" id="UP001597510"/>
    </source>
</evidence>
<evidence type="ECO:0000256" key="2">
    <source>
        <dbReference type="SAM" id="Coils"/>
    </source>
</evidence>
<dbReference type="InterPro" id="IPR001789">
    <property type="entry name" value="Sig_transdc_resp-reg_receiver"/>
</dbReference>
<feature type="domain" description="HTH LytTR-type" evidence="4">
    <location>
        <begin position="157"/>
        <end position="263"/>
    </location>
</feature>
<dbReference type="PANTHER" id="PTHR37299">
    <property type="entry name" value="TRANSCRIPTIONAL REGULATOR-RELATED"/>
    <property type="match status" value="1"/>
</dbReference>
<dbReference type="Pfam" id="PF00072">
    <property type="entry name" value="Response_reg"/>
    <property type="match status" value="1"/>
</dbReference>
<dbReference type="PROSITE" id="PS50110">
    <property type="entry name" value="RESPONSE_REGULATORY"/>
    <property type="match status" value="1"/>
</dbReference>
<dbReference type="InterPro" id="IPR046947">
    <property type="entry name" value="LytR-like"/>
</dbReference>
<dbReference type="Gene3D" id="2.40.50.1020">
    <property type="entry name" value="LytTr DNA-binding domain"/>
    <property type="match status" value="1"/>
</dbReference>
<dbReference type="SMART" id="SM00448">
    <property type="entry name" value="REC"/>
    <property type="match status" value="1"/>
</dbReference>
<evidence type="ECO:0000313" key="5">
    <source>
        <dbReference type="EMBL" id="MFD2523500.1"/>
    </source>
</evidence>
<keyword evidence="2" id="KW-0175">Coiled coil</keyword>
<dbReference type="Gene3D" id="3.40.50.2300">
    <property type="match status" value="1"/>
</dbReference>
<reference evidence="6" key="1">
    <citation type="journal article" date="2019" name="Int. J. Syst. Evol. Microbiol.">
        <title>The Global Catalogue of Microorganisms (GCM) 10K type strain sequencing project: providing services to taxonomists for standard genome sequencing and annotation.</title>
        <authorList>
            <consortium name="The Broad Institute Genomics Platform"/>
            <consortium name="The Broad Institute Genome Sequencing Center for Infectious Disease"/>
            <person name="Wu L."/>
            <person name="Ma J."/>
        </authorList>
    </citation>
    <scope>NUCLEOTIDE SEQUENCE [LARGE SCALE GENOMIC DNA]</scope>
    <source>
        <strain evidence="6">KCTC 52344</strain>
    </source>
</reference>
<accession>A0ABW5JD30</accession>
<dbReference type="PROSITE" id="PS50930">
    <property type="entry name" value="HTH_LYTTR"/>
    <property type="match status" value="1"/>
</dbReference>
<keyword evidence="1" id="KW-0597">Phosphoprotein</keyword>